<dbReference type="InterPro" id="IPR051098">
    <property type="entry name" value="NeuroDiff_E-box_TFs"/>
</dbReference>
<protein>
    <recommendedName>
        <fullName evidence="6">Transcription factor E2-alpha</fullName>
    </recommendedName>
    <alternativeName>
        <fullName evidence="7">Transcription factor 3</fullName>
    </alternativeName>
</protein>
<organism evidence="10 11">
    <name type="scientific">Triplophysa tibetana</name>
    <dbReference type="NCBI Taxonomy" id="1572043"/>
    <lineage>
        <taxon>Eukaryota</taxon>
        <taxon>Metazoa</taxon>
        <taxon>Chordata</taxon>
        <taxon>Craniata</taxon>
        <taxon>Vertebrata</taxon>
        <taxon>Euteleostomi</taxon>
        <taxon>Actinopterygii</taxon>
        <taxon>Neopterygii</taxon>
        <taxon>Teleostei</taxon>
        <taxon>Ostariophysi</taxon>
        <taxon>Cypriniformes</taxon>
        <taxon>Nemacheilidae</taxon>
        <taxon>Triplophysa</taxon>
    </lineage>
</organism>
<dbReference type="PANTHER" id="PTHR11793:SF7">
    <property type="entry name" value="TRANSCRIPTION FACTOR E2-ALPHA"/>
    <property type="match status" value="1"/>
</dbReference>
<feature type="region of interest" description="Disordered" evidence="8">
    <location>
        <begin position="440"/>
        <end position="509"/>
    </location>
</feature>
<reference evidence="10 11" key="1">
    <citation type="journal article" date="2019" name="Mol. Ecol. Resour.">
        <title>Chromosome-level genome assembly of Triplophysa tibetana, a fish adapted to the harsh high-altitude environment of the Tibetan Plateau.</title>
        <authorList>
            <person name="Yang X."/>
            <person name="Liu H."/>
            <person name="Ma Z."/>
            <person name="Zou Y."/>
            <person name="Zou M."/>
            <person name="Mao Y."/>
            <person name="Li X."/>
            <person name="Wang H."/>
            <person name="Chen T."/>
            <person name="Wang W."/>
            <person name="Yang R."/>
        </authorList>
    </citation>
    <scope>NUCLEOTIDE SEQUENCE [LARGE SCALE GENOMIC DNA]</scope>
    <source>
        <strain evidence="10">TTIB1903HZAU</strain>
        <tissue evidence="10">Muscle</tissue>
    </source>
</reference>
<accession>A0A5A9PCG3</accession>
<dbReference type="GO" id="GO:0000785">
    <property type="term" value="C:chromatin"/>
    <property type="evidence" value="ECO:0007669"/>
    <property type="project" value="TreeGrafter"/>
</dbReference>
<evidence type="ECO:0000313" key="11">
    <source>
        <dbReference type="Proteomes" id="UP000324632"/>
    </source>
</evidence>
<feature type="domain" description="BHLH" evidence="9">
    <location>
        <begin position="550"/>
        <end position="603"/>
    </location>
</feature>
<evidence type="ECO:0000256" key="2">
    <source>
        <dbReference type="ARBA" id="ARBA00023015"/>
    </source>
</evidence>
<evidence type="ECO:0000256" key="1">
    <source>
        <dbReference type="ARBA" id="ARBA00004123"/>
    </source>
</evidence>
<gene>
    <name evidence="10" type="ORF">E1301_Tti021470</name>
</gene>
<dbReference type="SUPFAM" id="SSF47459">
    <property type="entry name" value="HLH, helix-loop-helix DNA-binding domain"/>
    <property type="match status" value="2"/>
</dbReference>
<keyword evidence="4" id="KW-0804">Transcription</keyword>
<dbReference type="Proteomes" id="UP000324632">
    <property type="component" value="Chromosome 7"/>
</dbReference>
<dbReference type="Pfam" id="PF00010">
    <property type="entry name" value="HLH"/>
    <property type="match status" value="2"/>
</dbReference>
<name>A0A5A9PCG3_9TELE</name>
<dbReference type="InterPro" id="IPR011598">
    <property type="entry name" value="bHLH_dom"/>
</dbReference>
<dbReference type="Gene3D" id="4.10.280.10">
    <property type="entry name" value="Helix-loop-helix DNA-binding domain"/>
    <property type="match status" value="2"/>
</dbReference>
<keyword evidence="2" id="KW-0805">Transcription regulation</keyword>
<dbReference type="SMART" id="SM00353">
    <property type="entry name" value="HLH"/>
    <property type="match status" value="2"/>
</dbReference>
<dbReference type="GO" id="GO:0005634">
    <property type="term" value="C:nucleus"/>
    <property type="evidence" value="ECO:0007669"/>
    <property type="project" value="UniProtKB-SubCell"/>
</dbReference>
<keyword evidence="3" id="KW-0238">DNA-binding</keyword>
<evidence type="ECO:0000256" key="4">
    <source>
        <dbReference type="ARBA" id="ARBA00023163"/>
    </source>
</evidence>
<dbReference type="PANTHER" id="PTHR11793">
    <property type="entry name" value="BASIC HELIX-LOOP-HELIX TRANSCRIPTION FACTOR"/>
    <property type="match status" value="1"/>
</dbReference>
<proteinExistence type="predicted"/>
<dbReference type="CDD" id="cd18943">
    <property type="entry name" value="bHLH_E-protein_E47-like"/>
    <property type="match status" value="1"/>
</dbReference>
<dbReference type="GO" id="GO:0000981">
    <property type="term" value="F:DNA-binding transcription factor activity, RNA polymerase II-specific"/>
    <property type="evidence" value="ECO:0007669"/>
    <property type="project" value="TreeGrafter"/>
</dbReference>
<evidence type="ECO:0000259" key="9">
    <source>
        <dbReference type="PROSITE" id="PS50888"/>
    </source>
</evidence>
<dbReference type="AlphaFoldDB" id="A0A5A9PCG3"/>
<dbReference type="InterPro" id="IPR036638">
    <property type="entry name" value="HLH_DNA-bd_sf"/>
</dbReference>
<feature type="region of interest" description="Disordered" evidence="8">
    <location>
        <begin position="799"/>
        <end position="822"/>
    </location>
</feature>
<evidence type="ECO:0000256" key="3">
    <source>
        <dbReference type="ARBA" id="ARBA00023125"/>
    </source>
</evidence>
<feature type="region of interest" description="Disordered" evidence="8">
    <location>
        <begin position="319"/>
        <end position="369"/>
    </location>
</feature>
<feature type="compositionally biased region" description="Gly residues" evidence="8">
    <location>
        <begin position="813"/>
        <end position="822"/>
    </location>
</feature>
<feature type="compositionally biased region" description="Polar residues" evidence="8">
    <location>
        <begin position="347"/>
        <end position="356"/>
    </location>
</feature>
<dbReference type="EMBL" id="SOYY01000007">
    <property type="protein sequence ID" value="KAA0719593.1"/>
    <property type="molecule type" value="Genomic_DNA"/>
</dbReference>
<evidence type="ECO:0000313" key="10">
    <source>
        <dbReference type="EMBL" id="KAA0719593.1"/>
    </source>
</evidence>
<evidence type="ECO:0000256" key="8">
    <source>
        <dbReference type="SAM" id="MobiDB-lite"/>
    </source>
</evidence>
<feature type="region of interest" description="Disordered" evidence="8">
    <location>
        <begin position="105"/>
        <end position="140"/>
    </location>
</feature>
<keyword evidence="5" id="KW-0539">Nucleus</keyword>
<feature type="compositionally biased region" description="Low complexity" evidence="8">
    <location>
        <begin position="468"/>
        <end position="478"/>
    </location>
</feature>
<feature type="domain" description="BHLH" evidence="9">
    <location>
        <begin position="727"/>
        <end position="780"/>
    </location>
</feature>
<evidence type="ECO:0000256" key="7">
    <source>
        <dbReference type="ARBA" id="ARBA00041234"/>
    </source>
</evidence>
<comment type="caution">
    <text evidence="10">The sequence shown here is derived from an EMBL/GenBank/DDBJ whole genome shotgun (WGS) entry which is preliminary data.</text>
</comment>
<sequence>MTTVGTDMELNDLLDFSVMFPPPMSNGKARGPPIPNSQFGLDERNGPGSWGSGESNSPSYNMRAYADHYPDDGMTSSPLYNLGLDGKSERVYPFATQSQLLSGDMMSGSDVYSSHNNRRRLPDSNIDAPPKKIRKVPPGLPSSVSSLSAVLADLQERADGFVIGNESRRVYFLCLSTILTRESRWKSSPFVTSSLVFICFAQQVYQGATSDDYNPGSKPGNLYPFYMQEGIQEHWGQSGYSPVMNNSPHIAQPTPFMSTQKRQPLPLSPQNYPLHGSDVNIPTTFHTAPAGYGVPNHTPPINGTESIMAATRAGNAIYSSDNNGGSFPSTPSPPVGSPSNVAASASQWSKGSSQAAPSPGFEPGLQTSSKMDDRLGEALHVLRNHAVGAEGLVADLQSLSASVSGHAGAAAALGSISQAFGLVNRLQGLMANHSDDSTGLPALLQGLHGSHQAPPTSQSEGFTGLSGGLSRSSHASSSDIKNEDNEDDENVSIGDKSEKDGKSRTRSRQSSLVAVIENLEKHLVLLNQDDEDEEDDEDLPVEVKAEREKERRVANNARERLRVRDINEAFKELGRMCQLHLSNEKPQTKLLILHQAVNVILNLEQQVRALFSADGGGDLRLMPYKCISPPGCVYDETVAFTSSCLLSGRLGGSVSPTGLPKSTEITERIRIRDCSLHLCWILHRHSQSSLRVFLHVLQNASFLSYSSGASVSDEGLTVEEKEQRERERRHANNTRERVRVRDINEAFRDLGRMCQLHLKCDKAQTKLIILQQAVQVILGLERQVRERNLNPKAACLKRREEEKVTGDPQMLSGLGGDGHSHM</sequence>
<dbReference type="FunFam" id="4.10.280.10:FF:000001">
    <property type="entry name" value="Putative transcription factor 12"/>
    <property type="match status" value="2"/>
</dbReference>
<dbReference type="GO" id="GO:0046983">
    <property type="term" value="F:protein dimerization activity"/>
    <property type="evidence" value="ECO:0007669"/>
    <property type="project" value="InterPro"/>
</dbReference>
<evidence type="ECO:0000256" key="5">
    <source>
        <dbReference type="ARBA" id="ARBA00023242"/>
    </source>
</evidence>
<feature type="compositionally biased region" description="Low complexity" evidence="8">
    <location>
        <begin position="337"/>
        <end position="346"/>
    </location>
</feature>
<dbReference type="GO" id="GO:0005667">
    <property type="term" value="C:transcription regulator complex"/>
    <property type="evidence" value="ECO:0007669"/>
    <property type="project" value="TreeGrafter"/>
</dbReference>
<evidence type="ECO:0000256" key="6">
    <source>
        <dbReference type="ARBA" id="ARBA00041064"/>
    </source>
</evidence>
<dbReference type="PROSITE" id="PS50888">
    <property type="entry name" value="BHLH"/>
    <property type="match status" value="2"/>
</dbReference>
<dbReference type="GO" id="GO:0000978">
    <property type="term" value="F:RNA polymerase II cis-regulatory region sequence-specific DNA binding"/>
    <property type="evidence" value="ECO:0007669"/>
    <property type="project" value="TreeGrafter"/>
</dbReference>
<keyword evidence="11" id="KW-1185">Reference proteome</keyword>
<comment type="subcellular location">
    <subcellularLocation>
        <location evidence="1">Nucleus</location>
    </subcellularLocation>
</comment>
<feature type="region of interest" description="Disordered" evidence="8">
    <location>
        <begin position="24"/>
        <end position="57"/>
    </location>
</feature>